<dbReference type="PANTHER" id="PTHR45762:SF3">
    <property type="entry name" value="ZINC-FINGER PROTEIN AT 72D, ISOFORM B"/>
    <property type="match status" value="1"/>
</dbReference>
<dbReference type="Gene3D" id="3.30.460.10">
    <property type="entry name" value="Beta Polymerase, domain 2"/>
    <property type="match status" value="1"/>
</dbReference>
<keyword evidence="6" id="KW-1185">Reference proteome</keyword>
<dbReference type="InterPro" id="IPR013087">
    <property type="entry name" value="Znf_C2H2_type"/>
</dbReference>
<dbReference type="GO" id="GO:0008270">
    <property type="term" value="F:zinc ion binding"/>
    <property type="evidence" value="ECO:0007669"/>
    <property type="project" value="InterPro"/>
</dbReference>
<dbReference type="SMART" id="SM00355">
    <property type="entry name" value="ZnF_C2H2"/>
    <property type="match status" value="3"/>
</dbReference>
<gene>
    <name evidence="4" type="ORF">JXQ802_LOCUS40860</name>
    <name evidence="3" type="ORF">PYM288_LOCUS26203</name>
</gene>
<evidence type="ECO:0000313" key="5">
    <source>
        <dbReference type="Proteomes" id="UP000663854"/>
    </source>
</evidence>
<dbReference type="SMART" id="SM00451">
    <property type="entry name" value="ZnF_U1"/>
    <property type="match status" value="3"/>
</dbReference>
<organism evidence="3 5">
    <name type="scientific">Rotaria sordida</name>
    <dbReference type="NCBI Taxonomy" id="392033"/>
    <lineage>
        <taxon>Eukaryota</taxon>
        <taxon>Metazoa</taxon>
        <taxon>Spiralia</taxon>
        <taxon>Gnathifera</taxon>
        <taxon>Rotifera</taxon>
        <taxon>Eurotatoria</taxon>
        <taxon>Bdelloidea</taxon>
        <taxon>Philodinida</taxon>
        <taxon>Philodinidae</taxon>
        <taxon>Rotaria</taxon>
    </lineage>
</organism>
<dbReference type="Proteomes" id="UP000663870">
    <property type="component" value="Unassembled WGS sequence"/>
</dbReference>
<evidence type="ECO:0000313" key="6">
    <source>
        <dbReference type="Proteomes" id="UP000663870"/>
    </source>
</evidence>
<dbReference type="InterPro" id="IPR006561">
    <property type="entry name" value="DZF_dom"/>
</dbReference>
<dbReference type="PANTHER" id="PTHR45762">
    <property type="entry name" value="ZINC FINGER RNA-BINDING PROTEIN"/>
    <property type="match status" value="1"/>
</dbReference>
<dbReference type="AlphaFoldDB" id="A0A814YCS5"/>
<dbReference type="Pfam" id="PF20965">
    <property type="entry name" value="DZF_C"/>
    <property type="match status" value="1"/>
</dbReference>
<dbReference type="EMBL" id="CAJNOL010002522">
    <property type="protein sequence ID" value="CAF1508652.1"/>
    <property type="molecule type" value="Genomic_DNA"/>
</dbReference>
<dbReference type="Pfam" id="PF12874">
    <property type="entry name" value="zf-met"/>
    <property type="match status" value="3"/>
</dbReference>
<dbReference type="Gene3D" id="3.30.160.60">
    <property type="entry name" value="Classic Zinc Finger"/>
    <property type="match status" value="3"/>
</dbReference>
<dbReference type="InterPro" id="IPR049402">
    <property type="entry name" value="DZF_dom_C"/>
</dbReference>
<dbReference type="GO" id="GO:0003676">
    <property type="term" value="F:nucleic acid binding"/>
    <property type="evidence" value="ECO:0007669"/>
    <property type="project" value="InterPro"/>
</dbReference>
<evidence type="ECO:0000313" key="3">
    <source>
        <dbReference type="EMBL" id="CAF1227432.1"/>
    </source>
</evidence>
<accession>A0A814YCS5</accession>
<dbReference type="SMART" id="SM00572">
    <property type="entry name" value="DZF"/>
    <property type="match status" value="1"/>
</dbReference>
<dbReference type="Gene3D" id="1.10.1410.40">
    <property type="match status" value="1"/>
</dbReference>
<feature type="region of interest" description="Disordered" evidence="1">
    <location>
        <begin position="83"/>
        <end position="111"/>
    </location>
</feature>
<evidence type="ECO:0000259" key="2">
    <source>
        <dbReference type="PROSITE" id="PS51703"/>
    </source>
</evidence>
<dbReference type="PROSITE" id="PS51703">
    <property type="entry name" value="DZF"/>
    <property type="match status" value="1"/>
</dbReference>
<dbReference type="InterPro" id="IPR049401">
    <property type="entry name" value="DZF_dom_N"/>
</dbReference>
<dbReference type="InterPro" id="IPR043519">
    <property type="entry name" value="NT_sf"/>
</dbReference>
<feature type="domain" description="DZF" evidence="2">
    <location>
        <begin position="349"/>
        <end position="698"/>
    </location>
</feature>
<dbReference type="Proteomes" id="UP000663854">
    <property type="component" value="Unassembled WGS sequence"/>
</dbReference>
<evidence type="ECO:0000313" key="4">
    <source>
        <dbReference type="EMBL" id="CAF1508652.1"/>
    </source>
</evidence>
<protein>
    <recommendedName>
        <fullName evidence="2">DZF domain-containing protein</fullName>
    </recommendedName>
</protein>
<proteinExistence type="predicted"/>
<evidence type="ECO:0000256" key="1">
    <source>
        <dbReference type="SAM" id="MobiDB-lite"/>
    </source>
</evidence>
<comment type="caution">
    <text evidence="3">The sequence shown here is derived from an EMBL/GenBank/DDBJ whole genome shotgun (WGS) entry which is preliminary data.</text>
</comment>
<dbReference type="SUPFAM" id="SSF57667">
    <property type="entry name" value="beta-beta-alpha zinc fingers"/>
    <property type="match status" value="3"/>
</dbReference>
<dbReference type="EMBL" id="CAJNOH010001532">
    <property type="protein sequence ID" value="CAF1227432.1"/>
    <property type="molecule type" value="Genomic_DNA"/>
</dbReference>
<dbReference type="Pfam" id="PF07528">
    <property type="entry name" value="DZF_N"/>
    <property type="match status" value="1"/>
</dbReference>
<dbReference type="InterPro" id="IPR003604">
    <property type="entry name" value="Matrin/U1-like-C_Znf_C2H2"/>
</dbReference>
<reference evidence="3" key="1">
    <citation type="submission" date="2021-02" db="EMBL/GenBank/DDBJ databases">
        <authorList>
            <person name="Nowell W R."/>
        </authorList>
    </citation>
    <scope>NUCLEOTIDE SEQUENCE</scope>
</reference>
<name>A0A814YCS5_9BILA</name>
<dbReference type="InterPro" id="IPR036236">
    <property type="entry name" value="Znf_C2H2_sf"/>
</dbReference>
<sequence>MSTNGMNYSMYNTVGYSQMTQQQQSFYGQTFQNALSQQTIPPYGTYQMYSSSISNQPQYNSYDHIIRSTAETLAAFNQSTETSMFNNPQGQFNRSNTQQSSNRRPMKNSFNTNNSTRMYYCETCRIACGGHATYQAHLNGSKHKKKELIAQNQQTPVNISTKTGVNILRCELCDITCTSSDAYKAHLDGSKHEKAMKLHRKLGKTIPSTEPQILNNVSTSSQIDVNLQTTINESQTLKNDEQKISLSHLFENNIKPIGEEYIETTYDNANKPILYHCKLCECKFNDIKGKDMHLKGKRHRLAYKKKVNPNFVVDNNTNNKLTSSKQKQINNHQSSDNHSNVEYINTQQKMTSNNQIDIDDDTRCLMMLHQQIIPTPNLLNIIEQFVNAVESALKSCSERLQTFNTLSTDDNSSTSETNANQSPLMGVFRIGLFGKSLIIKTDRLFHIVVICAEWPTKTLFQTIAAILSDNLDDTWKNKIQIQCQIDKETIELQTNTEEGIMCISIAFTSFSIQQQDKSENKSDEVLSKINCLNALNSIHSTRWFQNQVSIRQHASALVRCLRYKTKVSTNWKSLSSEAIEILIDYTLSQSLSAVNAFRRVLEYLSGGLVLSNGPGLRMPWHTDLMKDVLENLTNQERNDITQEAQRCIIIGLRLMSFGQLTKWLEQSNIHQLMVSLSKRSLPDCDDQIRVKRQCTELE</sequence>